<dbReference type="EMBL" id="VYQA01000001">
    <property type="protein sequence ID" value="KAA9033585.1"/>
    <property type="molecule type" value="Genomic_DNA"/>
</dbReference>
<dbReference type="Gene3D" id="1.10.10.10">
    <property type="entry name" value="Winged helix-like DNA-binding domain superfamily/Winged helix DNA-binding domain"/>
    <property type="match status" value="1"/>
</dbReference>
<dbReference type="PANTHER" id="PTHR30154:SF34">
    <property type="entry name" value="TRANSCRIPTIONAL REGULATOR AZLB"/>
    <property type="match status" value="1"/>
</dbReference>
<dbReference type="GO" id="GO:0043200">
    <property type="term" value="P:response to amino acid"/>
    <property type="evidence" value="ECO:0007669"/>
    <property type="project" value="TreeGrafter"/>
</dbReference>
<dbReference type="PANTHER" id="PTHR30154">
    <property type="entry name" value="LEUCINE-RESPONSIVE REGULATORY PROTEIN"/>
    <property type="match status" value="1"/>
</dbReference>
<keyword evidence="2" id="KW-0238">DNA-binding</keyword>
<evidence type="ECO:0000313" key="7">
    <source>
        <dbReference type="Proteomes" id="UP000325933"/>
    </source>
</evidence>
<gene>
    <name evidence="6" type="ORF">F4U95_00485</name>
    <name evidence="5" type="ORF">F4U96_00485</name>
</gene>
<dbReference type="Proteomes" id="UP000326364">
    <property type="component" value="Unassembled WGS sequence"/>
</dbReference>
<evidence type="ECO:0000256" key="2">
    <source>
        <dbReference type="ARBA" id="ARBA00023125"/>
    </source>
</evidence>
<dbReference type="InterPro" id="IPR011008">
    <property type="entry name" value="Dimeric_a/b-barrel"/>
</dbReference>
<evidence type="ECO:0000313" key="8">
    <source>
        <dbReference type="Proteomes" id="UP000326364"/>
    </source>
</evidence>
<evidence type="ECO:0000256" key="3">
    <source>
        <dbReference type="ARBA" id="ARBA00023163"/>
    </source>
</evidence>
<dbReference type="InterPro" id="IPR036388">
    <property type="entry name" value="WH-like_DNA-bd_sf"/>
</dbReference>
<sequence>MKQDGQIDEVDRRILSALQADASLSHQDLAERVGASSASCWRRIKALEAAGILTRTVRLVDPAQVGRGVNVLCNIRMRSHAREARAAFEHFVDGRPEIVECFSMSGEWDYLIRIVVADVEDYNRFLMQTLLGHPSVAGAASHFALSMTKYTTAIPL</sequence>
<dbReference type="SMART" id="SM00344">
    <property type="entry name" value="HTH_ASNC"/>
    <property type="match status" value="1"/>
</dbReference>
<dbReference type="SUPFAM" id="SSF54909">
    <property type="entry name" value="Dimeric alpha+beta barrel"/>
    <property type="match status" value="1"/>
</dbReference>
<dbReference type="GO" id="GO:0043565">
    <property type="term" value="F:sequence-specific DNA binding"/>
    <property type="evidence" value="ECO:0007669"/>
    <property type="project" value="InterPro"/>
</dbReference>
<reference evidence="7 8" key="1">
    <citation type="submission" date="2019-09" db="EMBL/GenBank/DDBJ databases">
        <authorList>
            <person name="Feng G."/>
        </authorList>
    </citation>
    <scope>NUCLEOTIDE SEQUENCE [LARGE SCALE GENOMIC DNA]</scope>
    <source>
        <strain evidence="6 7">KACC 19283</strain>
        <strain evidence="5 8">KACC 19284</strain>
    </source>
</reference>
<dbReference type="CDD" id="cd00090">
    <property type="entry name" value="HTH_ARSR"/>
    <property type="match status" value="1"/>
</dbReference>
<name>A0A5J5IAG6_9SPHN</name>
<dbReference type="InterPro" id="IPR011991">
    <property type="entry name" value="ArsR-like_HTH"/>
</dbReference>
<feature type="domain" description="HTH asnC-type" evidence="4">
    <location>
        <begin position="7"/>
        <end position="68"/>
    </location>
</feature>
<keyword evidence="8" id="KW-1185">Reference proteome</keyword>
<evidence type="ECO:0000313" key="5">
    <source>
        <dbReference type="EMBL" id="KAA9021224.1"/>
    </source>
</evidence>
<dbReference type="InterPro" id="IPR019888">
    <property type="entry name" value="Tscrpt_reg_AsnC-like"/>
</dbReference>
<dbReference type="GO" id="GO:0005829">
    <property type="term" value="C:cytosol"/>
    <property type="evidence" value="ECO:0007669"/>
    <property type="project" value="TreeGrafter"/>
</dbReference>
<keyword evidence="3" id="KW-0804">Transcription</keyword>
<dbReference type="InterPro" id="IPR019887">
    <property type="entry name" value="Tscrpt_reg_AsnC/Lrp_C"/>
</dbReference>
<dbReference type="Pfam" id="PF01037">
    <property type="entry name" value="AsnC_trans_reg"/>
    <property type="match status" value="1"/>
</dbReference>
<protein>
    <submittedName>
        <fullName evidence="6">Lrp/AsnC family transcriptional regulator</fullName>
    </submittedName>
</protein>
<accession>A0A5J5IAG6</accession>
<dbReference type="AlphaFoldDB" id="A0A5J5IAG6"/>
<dbReference type="Proteomes" id="UP000325933">
    <property type="component" value="Unassembled WGS sequence"/>
</dbReference>
<dbReference type="InterPro" id="IPR000485">
    <property type="entry name" value="AsnC-type_HTH_dom"/>
</dbReference>
<dbReference type="RefSeq" id="WP_120253058.1">
    <property type="nucleotide sequence ID" value="NZ_JBNNIY010000005.1"/>
</dbReference>
<comment type="caution">
    <text evidence="6">The sequence shown here is derived from an EMBL/GenBank/DDBJ whole genome shotgun (WGS) entry which is preliminary data.</text>
</comment>
<dbReference type="PROSITE" id="PS50956">
    <property type="entry name" value="HTH_ASNC_2"/>
    <property type="match status" value="1"/>
</dbReference>
<organism evidence="6 7">
    <name type="scientific">Sphingobium limneticum</name>
    <dbReference type="NCBI Taxonomy" id="1007511"/>
    <lineage>
        <taxon>Bacteria</taxon>
        <taxon>Pseudomonadati</taxon>
        <taxon>Pseudomonadota</taxon>
        <taxon>Alphaproteobacteria</taxon>
        <taxon>Sphingomonadales</taxon>
        <taxon>Sphingomonadaceae</taxon>
        <taxon>Sphingobium</taxon>
    </lineage>
</organism>
<evidence type="ECO:0000313" key="6">
    <source>
        <dbReference type="EMBL" id="KAA9033585.1"/>
    </source>
</evidence>
<evidence type="ECO:0000259" key="4">
    <source>
        <dbReference type="PROSITE" id="PS50956"/>
    </source>
</evidence>
<dbReference type="SUPFAM" id="SSF46785">
    <property type="entry name" value="Winged helix' DNA-binding domain"/>
    <property type="match status" value="1"/>
</dbReference>
<dbReference type="InterPro" id="IPR036390">
    <property type="entry name" value="WH_DNA-bd_sf"/>
</dbReference>
<dbReference type="Gene3D" id="3.30.70.920">
    <property type="match status" value="1"/>
</dbReference>
<keyword evidence="1" id="KW-0805">Transcription regulation</keyword>
<dbReference type="GO" id="GO:0006355">
    <property type="term" value="P:regulation of DNA-templated transcription"/>
    <property type="evidence" value="ECO:0007669"/>
    <property type="project" value="UniProtKB-ARBA"/>
</dbReference>
<evidence type="ECO:0000256" key="1">
    <source>
        <dbReference type="ARBA" id="ARBA00023015"/>
    </source>
</evidence>
<dbReference type="PRINTS" id="PR00033">
    <property type="entry name" value="HTHASNC"/>
</dbReference>
<proteinExistence type="predicted"/>
<dbReference type="EMBL" id="VYQB01000001">
    <property type="protein sequence ID" value="KAA9021224.1"/>
    <property type="molecule type" value="Genomic_DNA"/>
</dbReference>
<dbReference type="Pfam" id="PF13412">
    <property type="entry name" value="HTH_24"/>
    <property type="match status" value="1"/>
</dbReference>